<evidence type="ECO:0000256" key="5">
    <source>
        <dbReference type="ARBA" id="ARBA00023136"/>
    </source>
</evidence>
<evidence type="ECO:0000256" key="6">
    <source>
        <dbReference type="SAM" id="Phobius"/>
    </source>
</evidence>
<keyword evidence="3 6" id="KW-0812">Transmembrane</keyword>
<feature type="transmembrane region" description="Helical" evidence="6">
    <location>
        <begin position="418"/>
        <end position="440"/>
    </location>
</feature>
<evidence type="ECO:0008006" key="9">
    <source>
        <dbReference type="Google" id="ProtNLM"/>
    </source>
</evidence>
<dbReference type="AlphaFoldDB" id="A0A2R6B5V5"/>
<evidence type="ECO:0000256" key="4">
    <source>
        <dbReference type="ARBA" id="ARBA00022989"/>
    </source>
</evidence>
<feature type="transmembrane region" description="Helical" evidence="6">
    <location>
        <begin position="234"/>
        <end position="255"/>
    </location>
</feature>
<organism evidence="7 8">
    <name type="scientific">Candidatus Marsarchaeota G2 archaeon ECH_B_2</name>
    <dbReference type="NCBI Taxonomy" id="1978160"/>
    <lineage>
        <taxon>Archaea</taxon>
        <taxon>Candidatus Marsarchaeota</taxon>
        <taxon>Candidatus Marsarchaeota group 2</taxon>
    </lineage>
</organism>
<gene>
    <name evidence="7" type="ORF">B9Q06_10715</name>
</gene>
<evidence type="ECO:0000256" key="3">
    <source>
        <dbReference type="ARBA" id="ARBA00022692"/>
    </source>
</evidence>
<dbReference type="PANTHER" id="PTHR42770:SF7">
    <property type="entry name" value="MEMBRANE PROTEIN"/>
    <property type="match status" value="1"/>
</dbReference>
<dbReference type="PIRSF" id="PIRSF006060">
    <property type="entry name" value="AA_transporter"/>
    <property type="match status" value="1"/>
</dbReference>
<evidence type="ECO:0000313" key="7">
    <source>
        <dbReference type="EMBL" id="PSN93962.1"/>
    </source>
</evidence>
<feature type="transmembrane region" description="Helical" evidence="6">
    <location>
        <begin position="12"/>
        <end position="33"/>
    </location>
</feature>
<protein>
    <recommendedName>
        <fullName evidence="9">Amino acid permease/ SLC12A domain-containing protein</fullName>
    </recommendedName>
</protein>
<accession>A0A2R6B5V5</accession>
<dbReference type="InterPro" id="IPR002293">
    <property type="entry name" value="AA/rel_permease1"/>
</dbReference>
<dbReference type="Pfam" id="PF13520">
    <property type="entry name" value="AA_permease_2"/>
    <property type="match status" value="1"/>
</dbReference>
<reference evidence="7 8" key="1">
    <citation type="submission" date="2017-04" db="EMBL/GenBank/DDBJ databases">
        <title>Novel microbial lineages endemic to geothermal iron-oxide mats fill important gaps in the evolutionary history of Archaea.</title>
        <authorList>
            <person name="Jay Z.J."/>
            <person name="Beam J.P."/>
            <person name="Dlakic M."/>
            <person name="Rusch D.B."/>
            <person name="Kozubal M.A."/>
            <person name="Inskeep W.P."/>
        </authorList>
    </citation>
    <scope>NUCLEOTIDE SEQUENCE [LARGE SCALE GENOMIC DNA]</scope>
    <source>
        <strain evidence="7">ECH_B_2</strain>
    </source>
</reference>
<proteinExistence type="predicted"/>
<evidence type="ECO:0000256" key="1">
    <source>
        <dbReference type="ARBA" id="ARBA00004651"/>
    </source>
</evidence>
<evidence type="ECO:0000256" key="2">
    <source>
        <dbReference type="ARBA" id="ARBA00022475"/>
    </source>
</evidence>
<feature type="transmembrane region" description="Helical" evidence="6">
    <location>
        <begin position="105"/>
        <end position="128"/>
    </location>
</feature>
<dbReference type="InterPro" id="IPR050367">
    <property type="entry name" value="APC_superfamily"/>
</dbReference>
<feature type="transmembrane region" description="Helical" evidence="6">
    <location>
        <begin position="348"/>
        <end position="370"/>
    </location>
</feature>
<feature type="transmembrane region" description="Helical" evidence="6">
    <location>
        <begin position="298"/>
        <end position="327"/>
    </location>
</feature>
<feature type="transmembrane region" description="Helical" evidence="6">
    <location>
        <begin position="452"/>
        <end position="471"/>
    </location>
</feature>
<feature type="transmembrane region" description="Helical" evidence="6">
    <location>
        <begin position="195"/>
        <end position="213"/>
    </location>
</feature>
<evidence type="ECO:0000313" key="8">
    <source>
        <dbReference type="Proteomes" id="UP000241284"/>
    </source>
</evidence>
<dbReference type="EMBL" id="NEXH01000035">
    <property type="protein sequence ID" value="PSN93962.1"/>
    <property type="molecule type" value="Genomic_DNA"/>
</dbReference>
<keyword evidence="2" id="KW-1003">Cell membrane</keyword>
<feature type="transmembrane region" description="Helical" evidence="6">
    <location>
        <begin position="72"/>
        <end position="93"/>
    </location>
</feature>
<keyword evidence="5 6" id="KW-0472">Membrane</keyword>
<name>A0A2R6B5V5_9ARCH</name>
<comment type="caution">
    <text evidence="7">The sequence shown here is derived from an EMBL/GenBank/DDBJ whole genome shotgun (WGS) entry which is preliminary data.</text>
</comment>
<feature type="transmembrane region" description="Helical" evidence="6">
    <location>
        <begin position="376"/>
        <end position="397"/>
    </location>
</feature>
<sequence length="492" mass="53824">MLPIYIRGANLAVVAVYAIPFVLLNASLYIIMINAFPRSGGDYVWISRIIHPALAIGFLFIYVWYQAAFVGSLINYTVSYFLGAGIATMGFALNNSSLISISHYITTPGAIAAFGTVIIILLTPLLLFPIRHYLRYQLGMWVLGILAIIISVALFVSTSPLGFRRIFDADFASYNTTYTGVINQAKSLGFKNPGLLTFGLPTLYAVPYMFISLNGYQMGAYFGGELRNVRKSMMAADILGGLLSVLFYAVVGYTFQHTVGAQFLNALSFIEYAHPSAYVLPIPWSNFFFSMILTKNPLLIIIMVAGQFAWGVTLLTAIGLVCSRIMFAAGFDRLLPTLLAKVSERFHTPVTAVTIYMVLTEVGLVLSVYAGVIFEFLNITLVLVSLYAFVGLAALMLPYVRKQMYSNSILARYKLGKVPAISLLGAANLILFGFLDYFSLLNPAVSGPTGPSAIGALIGIFLLGVVSYFLVTRYYHSKGIDVSLAFKEIPPE</sequence>
<comment type="subcellular location">
    <subcellularLocation>
        <location evidence="1">Cell membrane</location>
        <topology evidence="1">Multi-pass membrane protein</topology>
    </subcellularLocation>
</comment>
<feature type="transmembrane region" description="Helical" evidence="6">
    <location>
        <begin position="140"/>
        <end position="163"/>
    </location>
</feature>
<dbReference type="PANTHER" id="PTHR42770">
    <property type="entry name" value="AMINO ACID TRANSPORTER-RELATED"/>
    <property type="match status" value="1"/>
</dbReference>
<dbReference type="GO" id="GO:0005886">
    <property type="term" value="C:plasma membrane"/>
    <property type="evidence" value="ECO:0007669"/>
    <property type="project" value="UniProtKB-SubCell"/>
</dbReference>
<dbReference type="GO" id="GO:0022857">
    <property type="term" value="F:transmembrane transporter activity"/>
    <property type="evidence" value="ECO:0007669"/>
    <property type="project" value="InterPro"/>
</dbReference>
<feature type="transmembrane region" description="Helical" evidence="6">
    <location>
        <begin position="45"/>
        <end position="65"/>
    </location>
</feature>
<dbReference type="Proteomes" id="UP000241284">
    <property type="component" value="Unassembled WGS sequence"/>
</dbReference>
<dbReference type="Gene3D" id="1.20.1740.10">
    <property type="entry name" value="Amino acid/polyamine transporter I"/>
    <property type="match status" value="1"/>
</dbReference>
<keyword evidence="4 6" id="KW-1133">Transmembrane helix</keyword>